<dbReference type="EMBL" id="BCNV01000001">
    <property type="protein sequence ID" value="GAS82113.1"/>
    <property type="molecule type" value="Genomic_DNA"/>
</dbReference>
<organism evidence="6 7">
    <name type="scientific">Paenibacillus amylolyticus</name>
    <dbReference type="NCBI Taxonomy" id="1451"/>
    <lineage>
        <taxon>Bacteria</taxon>
        <taxon>Bacillati</taxon>
        <taxon>Bacillota</taxon>
        <taxon>Bacilli</taxon>
        <taxon>Bacillales</taxon>
        <taxon>Paenibacillaceae</taxon>
        <taxon>Paenibacillus</taxon>
    </lineage>
</organism>
<keyword evidence="4" id="KW-0804">Transcription</keyword>
<dbReference type="PANTHER" id="PTHR30126:SF100">
    <property type="entry name" value="LYSR-FAMILY TRANSCRIPTIONAL REGULATOR"/>
    <property type="match status" value="1"/>
</dbReference>
<feature type="domain" description="HTH lysR-type" evidence="5">
    <location>
        <begin position="1"/>
        <end position="58"/>
    </location>
</feature>
<evidence type="ECO:0000259" key="5">
    <source>
        <dbReference type="PROSITE" id="PS50931"/>
    </source>
</evidence>
<evidence type="ECO:0000256" key="4">
    <source>
        <dbReference type="ARBA" id="ARBA00023163"/>
    </source>
</evidence>
<dbReference type="RefSeq" id="WP_062834712.1">
    <property type="nucleotide sequence ID" value="NZ_BCNV01000001.1"/>
</dbReference>
<sequence>MEIRHLLTFKTVVEKGGFKKAAEYLGYAQSSITTHIKDLEATLGAPLFDRIGKKVVLTHYGQQFLPYAKKIIDLHTQALNMSDEPIGNLNLGISELLTIERIPSILLEYKKMHPKVNLSLNSLDHKDISSKLQNGVIDMAIIIEQEDWPVSELYCEPLKKEKMVLISSLGNKEDLETVLYTEESCCYKSLLENYIESKQIKVEQILKFQSIEAIKQCVISGLGCSLVPYFSVKDEIEHNKIKSKQVDHELNASISTYLVYHKDKWISPAMRSMITLIKEHVKSWN</sequence>
<dbReference type="GO" id="GO:0003700">
    <property type="term" value="F:DNA-binding transcription factor activity"/>
    <property type="evidence" value="ECO:0007669"/>
    <property type="project" value="InterPro"/>
</dbReference>
<evidence type="ECO:0000313" key="7">
    <source>
        <dbReference type="Proteomes" id="UP000069697"/>
    </source>
</evidence>
<keyword evidence="3" id="KW-0238">DNA-binding</keyword>
<dbReference type="Pfam" id="PF03466">
    <property type="entry name" value="LysR_substrate"/>
    <property type="match status" value="1"/>
</dbReference>
<evidence type="ECO:0000256" key="2">
    <source>
        <dbReference type="ARBA" id="ARBA00023015"/>
    </source>
</evidence>
<dbReference type="SUPFAM" id="SSF53850">
    <property type="entry name" value="Periplasmic binding protein-like II"/>
    <property type="match status" value="1"/>
</dbReference>
<dbReference type="AlphaFoldDB" id="A0A124DXT8"/>
<dbReference type="Pfam" id="PF00126">
    <property type="entry name" value="HTH_1"/>
    <property type="match status" value="1"/>
</dbReference>
<dbReference type="InterPro" id="IPR000847">
    <property type="entry name" value="LysR_HTH_N"/>
</dbReference>
<keyword evidence="2" id="KW-0805">Transcription regulation</keyword>
<accession>A0A124DXT8</accession>
<evidence type="ECO:0000256" key="3">
    <source>
        <dbReference type="ARBA" id="ARBA00023125"/>
    </source>
</evidence>
<protein>
    <submittedName>
        <fullName evidence="6">Transcriptional regulator, YwqM</fullName>
    </submittedName>
</protein>
<evidence type="ECO:0000313" key="6">
    <source>
        <dbReference type="EMBL" id="GAS82113.1"/>
    </source>
</evidence>
<dbReference type="PANTHER" id="PTHR30126">
    <property type="entry name" value="HTH-TYPE TRANSCRIPTIONAL REGULATOR"/>
    <property type="match status" value="1"/>
</dbReference>
<dbReference type="Gene3D" id="3.40.190.290">
    <property type="match status" value="1"/>
</dbReference>
<dbReference type="CDD" id="cd05466">
    <property type="entry name" value="PBP2_LTTR_substrate"/>
    <property type="match status" value="1"/>
</dbReference>
<gene>
    <name evidence="6" type="ORF">PAHA3_2187</name>
</gene>
<reference evidence="7" key="2">
    <citation type="submission" date="2016-01" db="EMBL/GenBank/DDBJ databases">
        <title>Draft Genome Sequence of Paenibacillus amylolyticus Heshi-A3 that Was Isolated from Fermented Rice Bran with Aging Salted Mackerel, Which Was Named Heshiko as Traditional Fermented Seafood in Japan.</title>
        <authorList>
            <person name="Akuzawa S."/>
            <person name="Nakagawa J."/>
            <person name="Kanekatsu T."/>
            <person name="Kubota E."/>
            <person name="Ohtake R."/>
            <person name="Suzuki T."/>
            <person name="Kanesaki Y."/>
        </authorList>
    </citation>
    <scope>NUCLEOTIDE SEQUENCE [LARGE SCALE GENOMIC DNA]</scope>
    <source>
        <strain evidence="7">Heshi-A3</strain>
    </source>
</reference>
<comment type="caution">
    <text evidence="6">The sequence shown here is derived from an EMBL/GenBank/DDBJ whole genome shotgun (WGS) entry which is preliminary data.</text>
</comment>
<dbReference type="PRINTS" id="PR00039">
    <property type="entry name" value="HTHLYSR"/>
</dbReference>
<dbReference type="GO" id="GO:0000976">
    <property type="term" value="F:transcription cis-regulatory region binding"/>
    <property type="evidence" value="ECO:0007669"/>
    <property type="project" value="TreeGrafter"/>
</dbReference>
<dbReference type="PROSITE" id="PS50931">
    <property type="entry name" value="HTH_LYSR"/>
    <property type="match status" value="1"/>
</dbReference>
<dbReference type="InterPro" id="IPR036390">
    <property type="entry name" value="WH_DNA-bd_sf"/>
</dbReference>
<dbReference type="FunFam" id="1.10.10.10:FF:000001">
    <property type="entry name" value="LysR family transcriptional regulator"/>
    <property type="match status" value="1"/>
</dbReference>
<reference evidence="6 7" key="1">
    <citation type="journal article" date="2016" name="Genome Announc.">
        <title>Draft Genome Sequence of Paenibacillus amylolyticus Heshi-A3, Isolated from Fermented Rice Bran in a Japanese Fermented Seafood Dish.</title>
        <authorList>
            <person name="Akuzawa S."/>
            <person name="Nagaoka J."/>
            <person name="Kanekatsu M."/>
            <person name="Kubota E."/>
            <person name="Ohtake R."/>
            <person name="Suzuki T."/>
            <person name="Kanesaki Y."/>
        </authorList>
    </citation>
    <scope>NUCLEOTIDE SEQUENCE [LARGE SCALE GENOMIC DNA]</scope>
    <source>
        <strain evidence="6 7">Heshi-A3</strain>
    </source>
</reference>
<dbReference type="Gene3D" id="1.10.10.10">
    <property type="entry name" value="Winged helix-like DNA-binding domain superfamily/Winged helix DNA-binding domain"/>
    <property type="match status" value="1"/>
</dbReference>
<proteinExistence type="inferred from homology"/>
<name>A0A124DXT8_PAEAM</name>
<dbReference type="SUPFAM" id="SSF46785">
    <property type="entry name" value="Winged helix' DNA-binding domain"/>
    <property type="match status" value="1"/>
</dbReference>
<comment type="similarity">
    <text evidence="1">Belongs to the LysR transcriptional regulatory family.</text>
</comment>
<dbReference type="Proteomes" id="UP000069697">
    <property type="component" value="Unassembled WGS sequence"/>
</dbReference>
<dbReference type="InterPro" id="IPR005119">
    <property type="entry name" value="LysR_subst-bd"/>
</dbReference>
<dbReference type="InterPro" id="IPR036388">
    <property type="entry name" value="WH-like_DNA-bd_sf"/>
</dbReference>
<evidence type="ECO:0000256" key="1">
    <source>
        <dbReference type="ARBA" id="ARBA00009437"/>
    </source>
</evidence>